<sequence>MYEKPLALSYRLTQHNCFQIPQGTSIQKETSIQSRDFLKMAEQGVQTAFERNGTASEFRHQALPDPKTYIRLSKLDPVAIGDTTTKLNCEVTTWHVDRAPSYHAISYVWGDPTVTTKLKVNGKDLQITTNGEYALRQSRWFGALYVWMDSISIDQSDDKEKGHQVGMMGNIYRRASFVLSCVGPHSENSEVLMTIPCKSFIPTDEPDQFDDFTTRISCRYRRSLQMLNVFAWSVQTQNVEKETMFNSLYSFMQRPYFRRLWVLQEVSVGKDVIVCCGIDHRPITDLFGLRNLLHQAVSLNSSWFRLSRIRRLVDAVFFPHATLLQVLGDKREYSKLCMHMGSDGCKNVCHRYLEHGATDRLATFSLRYLWNVSIGLKCQDPRDKIYGLLSVVEWKDIPPIEPDYEIGAFDVALKAMETFQKQSTALLDAEALRLADSLNRLMLLHLAHETPKNTTLEDHTVREAKIEDLNSQCFTDDHWFSCEITKDHRNIWKLGIEFDSMSHLDQERLGHICGVHPSKTHCQQRFSFGNLEDRISNKYVQIKDHEGNLMALLPQGAKSGDLLVGVWVRFRYGVQRRTKTPRYLVLRKRESGYHTIFGQAIVAGACAQGYDNTYPWFRGYYDNRDVLNLIISWAQCLAYKEEDLSLMTWDMAKDLLDLKLCNQPFSSYALKQTDLSWSPLP</sequence>
<organism evidence="2 3">
    <name type="scientific">Sclerotinia trifoliorum</name>
    <dbReference type="NCBI Taxonomy" id="28548"/>
    <lineage>
        <taxon>Eukaryota</taxon>
        <taxon>Fungi</taxon>
        <taxon>Dikarya</taxon>
        <taxon>Ascomycota</taxon>
        <taxon>Pezizomycotina</taxon>
        <taxon>Leotiomycetes</taxon>
        <taxon>Helotiales</taxon>
        <taxon>Sclerotiniaceae</taxon>
        <taxon>Sclerotinia</taxon>
    </lineage>
</organism>
<keyword evidence="3" id="KW-1185">Reference proteome</keyword>
<proteinExistence type="predicted"/>
<feature type="domain" description="Heterokaryon incompatibility" evidence="1">
    <location>
        <begin position="102"/>
        <end position="265"/>
    </location>
</feature>
<dbReference type="Pfam" id="PF06985">
    <property type="entry name" value="HET"/>
    <property type="match status" value="1"/>
</dbReference>
<evidence type="ECO:0000259" key="1">
    <source>
        <dbReference type="Pfam" id="PF06985"/>
    </source>
</evidence>
<comment type="caution">
    <text evidence="2">The sequence shown here is derived from an EMBL/GenBank/DDBJ whole genome shotgun (WGS) entry which is preliminary data.</text>
</comment>
<name>A0A8H2VWA7_9HELO</name>
<protein>
    <submittedName>
        <fullName evidence="2">B56f3dde-11e7-4c1d-8e5c-55f0ff29c365</fullName>
    </submittedName>
</protein>
<dbReference type="Proteomes" id="UP000624404">
    <property type="component" value="Unassembled WGS sequence"/>
</dbReference>
<dbReference type="EMBL" id="CAJHIA010000014">
    <property type="protein sequence ID" value="CAD6445325.1"/>
    <property type="molecule type" value="Genomic_DNA"/>
</dbReference>
<accession>A0A8H2VWA7</accession>
<dbReference type="PANTHER" id="PTHR24148">
    <property type="entry name" value="ANKYRIN REPEAT DOMAIN-CONTAINING PROTEIN 39 HOMOLOG-RELATED"/>
    <property type="match status" value="1"/>
</dbReference>
<dbReference type="InterPro" id="IPR052895">
    <property type="entry name" value="HetReg/Transcr_Mod"/>
</dbReference>
<dbReference type="OrthoDB" id="2157530at2759"/>
<dbReference type="AlphaFoldDB" id="A0A8H2VWA7"/>
<evidence type="ECO:0000313" key="2">
    <source>
        <dbReference type="EMBL" id="CAD6445325.1"/>
    </source>
</evidence>
<dbReference type="PANTHER" id="PTHR24148:SF79">
    <property type="entry name" value="HETEROKARYON INCOMPATIBILITY DOMAIN-CONTAINING PROTEIN"/>
    <property type="match status" value="1"/>
</dbReference>
<reference evidence="2" key="1">
    <citation type="submission" date="2020-10" db="EMBL/GenBank/DDBJ databases">
        <authorList>
            <person name="Kusch S."/>
        </authorList>
    </citation>
    <scope>NUCLEOTIDE SEQUENCE</scope>
    <source>
        <strain evidence="2">SwB9</strain>
    </source>
</reference>
<dbReference type="InterPro" id="IPR010730">
    <property type="entry name" value="HET"/>
</dbReference>
<evidence type="ECO:0000313" key="3">
    <source>
        <dbReference type="Proteomes" id="UP000624404"/>
    </source>
</evidence>
<gene>
    <name evidence="2" type="ORF">SCLTRI_LOCUS5113</name>
</gene>